<organism evidence="1 3">
    <name type="scientific">Bacteroides faecis</name>
    <dbReference type="NCBI Taxonomy" id="674529"/>
    <lineage>
        <taxon>Bacteria</taxon>
        <taxon>Pseudomonadati</taxon>
        <taxon>Bacteroidota</taxon>
        <taxon>Bacteroidia</taxon>
        <taxon>Bacteroidales</taxon>
        <taxon>Bacteroidaceae</taxon>
        <taxon>Bacteroides</taxon>
    </lineage>
</organism>
<sequence>MQITIIKILISQKYAHYYKWNITLVKHEKTYKNN</sequence>
<dbReference type="Proteomes" id="UP000095606">
    <property type="component" value="Unassembled WGS sequence"/>
</dbReference>
<reference evidence="1 3" key="1">
    <citation type="submission" date="2015-09" db="EMBL/GenBank/DDBJ databases">
        <authorList>
            <consortium name="Pathogen Informatics"/>
        </authorList>
    </citation>
    <scope>NUCLEOTIDE SEQUENCE [LARGE SCALE GENOMIC DNA]</scope>
    <source>
        <strain evidence="1 3">2789STDY5834846</strain>
    </source>
</reference>
<proteinExistence type="predicted"/>
<protein>
    <submittedName>
        <fullName evidence="1">Uncharacterized protein</fullName>
    </submittedName>
</protein>
<name>A0A174GJ25_9BACE</name>
<evidence type="ECO:0000313" key="2">
    <source>
        <dbReference type="EMBL" id="VYT42881.1"/>
    </source>
</evidence>
<reference evidence="2" key="2">
    <citation type="submission" date="2019-11" db="EMBL/GenBank/DDBJ databases">
        <authorList>
            <person name="Feng L."/>
        </authorList>
    </citation>
    <scope>NUCLEOTIDE SEQUENCE</scope>
    <source>
        <strain evidence="2">BfaecisLFYP10</strain>
    </source>
</reference>
<gene>
    <name evidence="2" type="ORF">BFLFYP10_03210</name>
    <name evidence="1" type="ORF">ERS852461_00731</name>
</gene>
<dbReference type="EMBL" id="CZAE01000002">
    <property type="protein sequence ID" value="CUO62612.1"/>
    <property type="molecule type" value="Genomic_DNA"/>
</dbReference>
<accession>A0A174GJ25</accession>
<evidence type="ECO:0000313" key="1">
    <source>
        <dbReference type="EMBL" id="CUO62612.1"/>
    </source>
</evidence>
<dbReference type="AlphaFoldDB" id="A0A174GJ25"/>
<dbReference type="EMBL" id="CACRSZ010000070">
    <property type="protein sequence ID" value="VYT42881.1"/>
    <property type="molecule type" value="Genomic_DNA"/>
</dbReference>
<accession>A0A6N2WNY3</accession>
<evidence type="ECO:0000313" key="3">
    <source>
        <dbReference type="Proteomes" id="UP000095606"/>
    </source>
</evidence>